<dbReference type="AlphaFoldDB" id="A0A4R3MBK2"/>
<dbReference type="OrthoDB" id="9758243at2"/>
<gene>
    <name evidence="1" type="ORF">EDC26_101173</name>
</gene>
<dbReference type="EMBL" id="SMAJ01000001">
    <property type="protein sequence ID" value="TCT10951.1"/>
    <property type="molecule type" value="Genomic_DNA"/>
</dbReference>
<sequence length="150" mass="16246">MVAKRAEQVLKLKENTEEYGLKPGSDVGTGKPHDAEKKRLSEIIDALSDLFGVEIGDDDQLHFANGVAARIGRDEEVMAQVNSHSPAQVMHGVFPKRIEDIVLDAMTDDAKMAMEILGNEGNGRDFTLLILRLLAGCGKDGTQASITDNV</sequence>
<proteinExistence type="predicted"/>
<dbReference type="RefSeq" id="WP_132579379.1">
    <property type="nucleotide sequence ID" value="NZ_SMAJ01000001.1"/>
</dbReference>
<name>A0A4R3MBK2_9BURK</name>
<evidence type="ECO:0008006" key="3">
    <source>
        <dbReference type="Google" id="ProtNLM"/>
    </source>
</evidence>
<protein>
    <recommendedName>
        <fullName evidence="3">Type I restriction enzyme R subunit</fullName>
    </recommendedName>
</protein>
<keyword evidence="2" id="KW-1185">Reference proteome</keyword>
<organism evidence="1 2">
    <name type="scientific">Paralcaligenes ureilyticus</name>
    <dbReference type="NCBI Taxonomy" id="627131"/>
    <lineage>
        <taxon>Bacteria</taxon>
        <taxon>Pseudomonadati</taxon>
        <taxon>Pseudomonadota</taxon>
        <taxon>Betaproteobacteria</taxon>
        <taxon>Burkholderiales</taxon>
        <taxon>Alcaligenaceae</taxon>
        <taxon>Paralcaligenes</taxon>
    </lineage>
</organism>
<evidence type="ECO:0000313" key="1">
    <source>
        <dbReference type="EMBL" id="TCT10951.1"/>
    </source>
</evidence>
<accession>A0A4R3MBK2</accession>
<evidence type="ECO:0000313" key="2">
    <source>
        <dbReference type="Proteomes" id="UP000295525"/>
    </source>
</evidence>
<reference evidence="1 2" key="1">
    <citation type="submission" date="2019-03" db="EMBL/GenBank/DDBJ databases">
        <title>Genomic Encyclopedia of Type Strains, Phase IV (KMG-IV): sequencing the most valuable type-strain genomes for metagenomic binning, comparative biology and taxonomic classification.</title>
        <authorList>
            <person name="Goeker M."/>
        </authorList>
    </citation>
    <scope>NUCLEOTIDE SEQUENCE [LARGE SCALE GENOMIC DNA]</scope>
    <source>
        <strain evidence="1 2">DSM 24591</strain>
    </source>
</reference>
<dbReference type="Proteomes" id="UP000295525">
    <property type="component" value="Unassembled WGS sequence"/>
</dbReference>
<comment type="caution">
    <text evidence="1">The sequence shown here is derived from an EMBL/GenBank/DDBJ whole genome shotgun (WGS) entry which is preliminary data.</text>
</comment>